<feature type="domain" description="TFIIS N-terminal" evidence="2">
    <location>
        <begin position="111"/>
        <end position="194"/>
    </location>
</feature>
<dbReference type="Gene3D" id="1.20.930.10">
    <property type="entry name" value="Conserved domain common to transcription factors TFIIS, elongin A, CRSP70"/>
    <property type="match status" value="1"/>
</dbReference>
<dbReference type="AlphaFoldDB" id="A0A835IAM0"/>
<comment type="caution">
    <text evidence="3">The sequence shown here is derived from an EMBL/GenBank/DDBJ whole genome shotgun (WGS) entry which is preliminary data.</text>
</comment>
<sequence length="297" mass="34803">MACEKDNATYLVKLVLKRKRDPLVQEMKETWKIVSRVDQTNNDQVSVEKTSKNDNAPREKKVIEDEEIEAMFGKKKRRVENASPEDNIAMYMVIWKRKPLQHEFLDHGVLTLLKNWLEPLPDGSIPNIVIRTAILEILTDYLIDLEQFDRREQLKKSGIGKVIMFLLKFGEESNNNRRLAQNLVNKWSRPIVKNTTARYADVRREDKERVVYSRPSKGHARLEYKEVDLCLSQLSERDKPRRLSSMQHAVRPELMAMDFVVRPLSKINLEEIRARAGQIVSDQRRLRVSKNLQNLKS</sequence>
<dbReference type="InterPro" id="IPR044204">
    <property type="entry name" value="IWS1/2"/>
</dbReference>
<dbReference type="OrthoDB" id="21124at2759"/>
<dbReference type="GO" id="GO:0005634">
    <property type="term" value="C:nucleus"/>
    <property type="evidence" value="ECO:0007669"/>
    <property type="project" value="UniProtKB-SubCell"/>
</dbReference>
<keyword evidence="1" id="KW-0539">Nucleus</keyword>
<proteinExistence type="predicted"/>
<dbReference type="GO" id="GO:0009742">
    <property type="term" value="P:brassinosteroid mediated signaling pathway"/>
    <property type="evidence" value="ECO:0007669"/>
    <property type="project" value="InterPro"/>
</dbReference>
<accession>A0A835IAM0</accession>
<protein>
    <recommendedName>
        <fullName evidence="2">TFIIS N-terminal domain-containing protein</fullName>
    </recommendedName>
</protein>
<dbReference type="InterPro" id="IPR035441">
    <property type="entry name" value="TFIIS/LEDGF_dom_sf"/>
</dbReference>
<gene>
    <name evidence="3" type="ORF">IFM89_039200</name>
</gene>
<comment type="subcellular location">
    <subcellularLocation>
        <location evidence="1">Nucleus</location>
    </subcellularLocation>
</comment>
<evidence type="ECO:0000313" key="4">
    <source>
        <dbReference type="Proteomes" id="UP000631114"/>
    </source>
</evidence>
<dbReference type="EMBL" id="JADFTS010000004">
    <property type="protein sequence ID" value="KAF9612373.1"/>
    <property type="molecule type" value="Genomic_DNA"/>
</dbReference>
<evidence type="ECO:0000259" key="2">
    <source>
        <dbReference type="PROSITE" id="PS51319"/>
    </source>
</evidence>
<dbReference type="PANTHER" id="PTHR47350">
    <property type="entry name" value="PROTEIN IWS1 HOMOLOG 1"/>
    <property type="match status" value="1"/>
</dbReference>
<evidence type="ECO:0000313" key="3">
    <source>
        <dbReference type="EMBL" id="KAF9612373.1"/>
    </source>
</evidence>
<dbReference type="Proteomes" id="UP000631114">
    <property type="component" value="Unassembled WGS sequence"/>
</dbReference>
<organism evidence="3 4">
    <name type="scientific">Coptis chinensis</name>
    <dbReference type="NCBI Taxonomy" id="261450"/>
    <lineage>
        <taxon>Eukaryota</taxon>
        <taxon>Viridiplantae</taxon>
        <taxon>Streptophyta</taxon>
        <taxon>Embryophyta</taxon>
        <taxon>Tracheophyta</taxon>
        <taxon>Spermatophyta</taxon>
        <taxon>Magnoliopsida</taxon>
        <taxon>Ranunculales</taxon>
        <taxon>Ranunculaceae</taxon>
        <taxon>Coptidoideae</taxon>
        <taxon>Coptis</taxon>
    </lineage>
</organism>
<reference evidence="3 4" key="1">
    <citation type="submission" date="2020-10" db="EMBL/GenBank/DDBJ databases">
        <title>The Coptis chinensis genome and diversification of protoberbering-type alkaloids.</title>
        <authorList>
            <person name="Wang B."/>
            <person name="Shu S."/>
            <person name="Song C."/>
            <person name="Liu Y."/>
        </authorList>
    </citation>
    <scope>NUCLEOTIDE SEQUENCE [LARGE SCALE GENOMIC DNA]</scope>
    <source>
        <strain evidence="3">HL-2020</strain>
        <tissue evidence="3">Leaf</tissue>
    </source>
</reference>
<evidence type="ECO:0000256" key="1">
    <source>
        <dbReference type="PROSITE-ProRule" id="PRU00649"/>
    </source>
</evidence>
<dbReference type="SUPFAM" id="SSF47676">
    <property type="entry name" value="Conserved domain common to transcription factors TFIIS, elongin A, CRSP70"/>
    <property type="match status" value="1"/>
</dbReference>
<dbReference type="PROSITE" id="PS51319">
    <property type="entry name" value="TFIIS_N"/>
    <property type="match status" value="1"/>
</dbReference>
<name>A0A835IAM0_9MAGN</name>
<dbReference type="GO" id="GO:0032784">
    <property type="term" value="P:regulation of DNA-templated transcription elongation"/>
    <property type="evidence" value="ECO:0007669"/>
    <property type="project" value="InterPro"/>
</dbReference>
<dbReference type="Pfam" id="PF08711">
    <property type="entry name" value="Med26"/>
    <property type="match status" value="1"/>
</dbReference>
<dbReference type="PANTHER" id="PTHR47350:SF4">
    <property type="entry name" value="PROTEIN IWS1 HOMOLOG 1"/>
    <property type="match status" value="1"/>
</dbReference>
<keyword evidence="4" id="KW-1185">Reference proteome</keyword>
<dbReference type="InterPro" id="IPR017923">
    <property type="entry name" value="TFIIS_N"/>
</dbReference>